<dbReference type="InterPro" id="IPR011047">
    <property type="entry name" value="Quinoprotein_ADH-like_sf"/>
</dbReference>
<dbReference type="PROSITE" id="PS00108">
    <property type="entry name" value="PROTEIN_KINASE_ST"/>
    <property type="match status" value="1"/>
</dbReference>
<feature type="binding site" evidence="5">
    <location>
        <position position="50"/>
    </location>
    <ligand>
        <name>ATP</name>
        <dbReference type="ChEBI" id="CHEBI:30616"/>
    </ligand>
</feature>
<name>A0A941B5V3_9ACTN</name>
<evidence type="ECO:0000256" key="4">
    <source>
        <dbReference type="ARBA" id="ARBA00022840"/>
    </source>
</evidence>
<keyword evidence="3" id="KW-0418">Kinase</keyword>
<feature type="domain" description="Protein kinase" evidence="8">
    <location>
        <begin position="22"/>
        <end position="284"/>
    </location>
</feature>
<dbReference type="CDD" id="cd14014">
    <property type="entry name" value="STKc_PknB_like"/>
    <property type="match status" value="1"/>
</dbReference>
<keyword evidence="7" id="KW-1133">Transmembrane helix</keyword>
<dbReference type="InterPro" id="IPR018391">
    <property type="entry name" value="PQQ_b-propeller_rpt"/>
</dbReference>
<keyword evidence="10" id="KW-1185">Reference proteome</keyword>
<dbReference type="PANTHER" id="PTHR43289">
    <property type="entry name" value="MITOGEN-ACTIVATED PROTEIN KINASE KINASE KINASE 20-RELATED"/>
    <property type="match status" value="1"/>
</dbReference>
<dbReference type="PROSITE" id="PS50011">
    <property type="entry name" value="PROTEIN_KINASE_DOM"/>
    <property type="match status" value="1"/>
</dbReference>
<organism evidence="9 10">
    <name type="scientific">Streptomyces liliiviolaceus</name>
    <dbReference type="NCBI Taxonomy" id="2823109"/>
    <lineage>
        <taxon>Bacteria</taxon>
        <taxon>Bacillati</taxon>
        <taxon>Actinomycetota</taxon>
        <taxon>Actinomycetes</taxon>
        <taxon>Kitasatosporales</taxon>
        <taxon>Streptomycetaceae</taxon>
        <taxon>Streptomyces</taxon>
    </lineage>
</organism>
<dbReference type="InterPro" id="IPR011009">
    <property type="entry name" value="Kinase-like_dom_sf"/>
</dbReference>
<dbReference type="GO" id="GO:0005524">
    <property type="term" value="F:ATP binding"/>
    <property type="evidence" value="ECO:0007669"/>
    <property type="project" value="UniProtKB-UniRule"/>
</dbReference>
<proteinExistence type="predicted"/>
<dbReference type="InterPro" id="IPR000719">
    <property type="entry name" value="Prot_kinase_dom"/>
</dbReference>
<accession>A0A941B5V3</accession>
<dbReference type="AlphaFoldDB" id="A0A941B5V3"/>
<dbReference type="Gene3D" id="3.30.200.20">
    <property type="entry name" value="Phosphorylase Kinase, domain 1"/>
    <property type="match status" value="1"/>
</dbReference>
<feature type="region of interest" description="Disordered" evidence="6">
    <location>
        <begin position="624"/>
        <end position="659"/>
    </location>
</feature>
<dbReference type="InterPro" id="IPR002372">
    <property type="entry name" value="PQQ_rpt_dom"/>
</dbReference>
<dbReference type="EMBL" id="JAGPYQ010000001">
    <property type="protein sequence ID" value="MBQ0848277.1"/>
    <property type="molecule type" value="Genomic_DNA"/>
</dbReference>
<evidence type="ECO:0000313" key="10">
    <source>
        <dbReference type="Proteomes" id="UP000677413"/>
    </source>
</evidence>
<dbReference type="RefSeq" id="WP_210881843.1">
    <property type="nucleotide sequence ID" value="NZ_JAGPYQ010000001.1"/>
</dbReference>
<keyword evidence="2 5" id="KW-0547">Nucleotide-binding</keyword>
<evidence type="ECO:0000256" key="5">
    <source>
        <dbReference type="PROSITE-ProRule" id="PRU10141"/>
    </source>
</evidence>
<dbReference type="Pfam" id="PF00069">
    <property type="entry name" value="Pkinase"/>
    <property type="match status" value="1"/>
</dbReference>
<protein>
    <submittedName>
        <fullName evidence="9">PQQ-binding-like beta-propeller repeat protein</fullName>
    </submittedName>
</protein>
<dbReference type="SMART" id="SM00220">
    <property type="entry name" value="S_TKc"/>
    <property type="match status" value="1"/>
</dbReference>
<comment type="caution">
    <text evidence="9">The sequence shown here is derived from an EMBL/GenBank/DDBJ whole genome shotgun (WGS) entry which is preliminary data.</text>
</comment>
<evidence type="ECO:0000256" key="2">
    <source>
        <dbReference type="ARBA" id="ARBA00022741"/>
    </source>
</evidence>
<feature type="compositionally biased region" description="Low complexity" evidence="6">
    <location>
        <begin position="625"/>
        <end position="646"/>
    </location>
</feature>
<keyword evidence="7" id="KW-0812">Transmembrane</keyword>
<dbReference type="SMART" id="SM00564">
    <property type="entry name" value="PQQ"/>
    <property type="match status" value="5"/>
</dbReference>
<keyword evidence="4 5" id="KW-0067">ATP-binding</keyword>
<dbReference type="Proteomes" id="UP000677413">
    <property type="component" value="Unassembled WGS sequence"/>
</dbReference>
<sequence length="782" mass="80545">MPPRRIAGSDAEAELPEYAGQYRLESRLGSGGMGVVHLARSASGLRLAVKVINAEFARDTEFRGRFKQEVAAARRVSGAFTAPVVDADPEADRPWMATLFIPGPTLAEHVKRNGSLSSAQLRQVMAGLAEALRDIHRAGVVHRDLKPSNVLLAEDGPKVIDFGISRPSDSELRTETGKLIGTPPFMAPEQFRRPREVGPAADIFALGSVLVHAATGRGPFDSDSPYVVAYQVVHDEPDLTDVPGDLAPLIARCLAKEPDERPTPDELMAELRHVSSLYDTQAFIPAQRAAEAAEVSAGAPAGSAEAVPDSRDRTTHVRGKLRTPAGSGGGGDAGSRDSASGADAGANADAGADAGAGAVSVRSRRRGLLTVVLGGVAVLAVGGALLAGLPGDDGSGRRPGSASGGARESAGEAFRPWVAKVGTGEGMAKCTYGGGALLCAGPGVLAGALGPRDGKVRWTRPAKSGEDVSVSAPVLSGGLVHTLTAAGGQLVALDPDTGRTRWKLNTSVYGGGAQYVGDTVLLTSGDGTVTGIDGKTGKRLWQGRPAGGAQPAFAYFGGELAYATTLTSDGTGTQVIAVDPRTGDVRWRHDLDGLLTPVGTRKGTLWLTAQNAYQETRSIVGYTPDSASGGASGSASDSASSRASGRASGGGKERRIPLDLPLPSTTAALHGDAVYLLAAGGALVAVDIEAGKQRWRRETSVSRASAPTADDRYVYVSAPDGRLLAADVRTGKLVGQTPTRLGEDGERVVAEVLPPMVVGDRVYASAPDGSVFGVDARRPADW</sequence>
<dbReference type="Gene3D" id="1.10.510.10">
    <property type="entry name" value="Transferase(Phosphotransferase) domain 1"/>
    <property type="match status" value="1"/>
</dbReference>
<gene>
    <name evidence="9" type="ORF">J8N05_08630</name>
</gene>
<dbReference type="PROSITE" id="PS00107">
    <property type="entry name" value="PROTEIN_KINASE_ATP"/>
    <property type="match status" value="1"/>
</dbReference>
<dbReference type="SUPFAM" id="SSF56112">
    <property type="entry name" value="Protein kinase-like (PK-like)"/>
    <property type="match status" value="1"/>
</dbReference>
<feature type="compositionally biased region" description="Low complexity" evidence="6">
    <location>
        <begin position="336"/>
        <end position="352"/>
    </location>
</feature>
<reference evidence="9 10" key="1">
    <citation type="submission" date="2021-04" db="EMBL/GenBank/DDBJ databases">
        <authorList>
            <person name="Tang X."/>
            <person name="Zhou X."/>
            <person name="Chen X."/>
            <person name="Cernava T."/>
            <person name="Zhang C."/>
        </authorList>
    </citation>
    <scope>NUCLEOTIDE SEQUENCE [LARGE SCALE GENOMIC DNA]</scope>
    <source>
        <strain evidence="9 10">BH-SS-21</strain>
    </source>
</reference>
<dbReference type="Pfam" id="PF13360">
    <property type="entry name" value="PQQ_2"/>
    <property type="match status" value="2"/>
</dbReference>
<evidence type="ECO:0000259" key="8">
    <source>
        <dbReference type="PROSITE" id="PS50011"/>
    </source>
</evidence>
<dbReference type="SUPFAM" id="SSF50998">
    <property type="entry name" value="Quinoprotein alcohol dehydrogenase-like"/>
    <property type="match status" value="2"/>
</dbReference>
<dbReference type="InterPro" id="IPR015943">
    <property type="entry name" value="WD40/YVTN_repeat-like_dom_sf"/>
</dbReference>
<feature type="compositionally biased region" description="Low complexity" evidence="6">
    <location>
        <begin position="295"/>
        <end position="307"/>
    </location>
</feature>
<evidence type="ECO:0000256" key="6">
    <source>
        <dbReference type="SAM" id="MobiDB-lite"/>
    </source>
</evidence>
<dbReference type="PANTHER" id="PTHR43289:SF34">
    <property type="entry name" value="SERINE_THREONINE-PROTEIN KINASE YBDM-RELATED"/>
    <property type="match status" value="1"/>
</dbReference>
<dbReference type="Gene3D" id="2.130.10.10">
    <property type="entry name" value="YVTN repeat-like/Quinoprotein amine dehydrogenase"/>
    <property type="match status" value="2"/>
</dbReference>
<feature type="region of interest" description="Disordered" evidence="6">
    <location>
        <begin position="389"/>
        <end position="409"/>
    </location>
</feature>
<evidence type="ECO:0000256" key="7">
    <source>
        <dbReference type="SAM" id="Phobius"/>
    </source>
</evidence>
<dbReference type="InterPro" id="IPR017441">
    <property type="entry name" value="Protein_kinase_ATP_BS"/>
</dbReference>
<keyword evidence="7" id="KW-0472">Membrane</keyword>
<evidence type="ECO:0000313" key="9">
    <source>
        <dbReference type="EMBL" id="MBQ0848277.1"/>
    </source>
</evidence>
<keyword evidence="1" id="KW-0808">Transferase</keyword>
<evidence type="ECO:0000256" key="3">
    <source>
        <dbReference type="ARBA" id="ARBA00022777"/>
    </source>
</evidence>
<evidence type="ECO:0000256" key="1">
    <source>
        <dbReference type="ARBA" id="ARBA00022679"/>
    </source>
</evidence>
<feature type="region of interest" description="Disordered" evidence="6">
    <location>
        <begin position="295"/>
        <end position="352"/>
    </location>
</feature>
<feature type="transmembrane region" description="Helical" evidence="7">
    <location>
        <begin position="368"/>
        <end position="389"/>
    </location>
</feature>
<dbReference type="InterPro" id="IPR008271">
    <property type="entry name" value="Ser/Thr_kinase_AS"/>
</dbReference>
<dbReference type="GO" id="GO:0004674">
    <property type="term" value="F:protein serine/threonine kinase activity"/>
    <property type="evidence" value="ECO:0007669"/>
    <property type="project" value="TreeGrafter"/>
</dbReference>